<dbReference type="RefSeq" id="XP_022287213.1">
    <property type="nucleotide sequence ID" value="XM_022431505.1"/>
</dbReference>
<feature type="signal peptide" evidence="1">
    <location>
        <begin position="1"/>
        <end position="19"/>
    </location>
</feature>
<sequence>MDGVNLLALIGALWIAVHADIDPILHCRKCRHVQDGTQPCVYVTECTSECYVNTTTSTSGVVYRDYGCAPRQDCLTPSSPIGRRQVSKQSAQTVFCKHEMCNADLSRFQEPSTETCADASPAECHDPAQLATMCSDCEYAQYCRKSCGLCQNHGHNGVWYENVVLFDYDPVHKTCRHSSSVDASICQSIVQNNHHVTPVMENNTTLNHAHAKHDYLILVYYESYINLHFRTNGEPLTNLQLSACQTTGHGRVDILLNNHPIQQSYTGTDVWNLRWQNHDLSALNLNSTREFDLKIQKDSVTHSYGHYWISRIRLESTIAHHIH</sequence>
<accession>A0A8B8A9G0</accession>
<protein>
    <submittedName>
        <fullName evidence="3">Uncharacterized protein LOC111099966</fullName>
    </submittedName>
</protein>
<reference evidence="2" key="1">
    <citation type="submission" date="2024-06" db="UniProtKB">
        <authorList>
            <consortium name="RefSeq"/>
        </authorList>
    </citation>
    <scope>NUCLEOTIDE SEQUENCE [LARGE SCALE GENOMIC DNA]</scope>
</reference>
<dbReference type="OrthoDB" id="6079660at2759"/>
<dbReference type="Proteomes" id="UP000694844">
    <property type="component" value="Chromosome 1"/>
</dbReference>
<name>A0A8B8A9G0_CRAVI</name>
<evidence type="ECO:0000313" key="2">
    <source>
        <dbReference type="Proteomes" id="UP000694844"/>
    </source>
</evidence>
<keyword evidence="2" id="KW-1185">Reference proteome</keyword>
<dbReference type="GeneID" id="111099966"/>
<evidence type="ECO:0000313" key="3">
    <source>
        <dbReference type="RefSeq" id="XP_022287213.1"/>
    </source>
</evidence>
<evidence type="ECO:0000256" key="1">
    <source>
        <dbReference type="SAM" id="SignalP"/>
    </source>
</evidence>
<gene>
    <name evidence="3" type="primary">LOC111099966</name>
</gene>
<keyword evidence="1" id="KW-0732">Signal</keyword>
<proteinExistence type="predicted"/>
<dbReference type="KEGG" id="cvn:111099966"/>
<reference evidence="3" key="2">
    <citation type="submission" date="2025-08" db="UniProtKB">
        <authorList>
            <consortium name="RefSeq"/>
        </authorList>
    </citation>
    <scope>IDENTIFICATION</scope>
    <source>
        <tissue evidence="3">Whole sample</tissue>
    </source>
</reference>
<organism evidence="2 3">
    <name type="scientific">Crassostrea virginica</name>
    <name type="common">Eastern oyster</name>
    <dbReference type="NCBI Taxonomy" id="6565"/>
    <lineage>
        <taxon>Eukaryota</taxon>
        <taxon>Metazoa</taxon>
        <taxon>Spiralia</taxon>
        <taxon>Lophotrochozoa</taxon>
        <taxon>Mollusca</taxon>
        <taxon>Bivalvia</taxon>
        <taxon>Autobranchia</taxon>
        <taxon>Pteriomorphia</taxon>
        <taxon>Ostreida</taxon>
        <taxon>Ostreoidea</taxon>
        <taxon>Ostreidae</taxon>
        <taxon>Crassostrea</taxon>
    </lineage>
</organism>
<feature type="chain" id="PRO_5034102864" evidence="1">
    <location>
        <begin position="20"/>
        <end position="323"/>
    </location>
</feature>
<dbReference type="AlphaFoldDB" id="A0A8B8A9G0"/>